<protein>
    <recommendedName>
        <fullName evidence="3">NifU-like protein</fullName>
    </recommendedName>
</protein>
<evidence type="ECO:0000313" key="1">
    <source>
        <dbReference type="EMBL" id="TWF82052.1"/>
    </source>
</evidence>
<dbReference type="Proteomes" id="UP000321261">
    <property type="component" value="Unassembled WGS sequence"/>
</dbReference>
<gene>
    <name evidence="1" type="ORF">FHX44_117997</name>
</gene>
<accession>A0A561T4M5</accession>
<dbReference type="EMBL" id="VIWU01000001">
    <property type="protein sequence ID" value="TWF82052.1"/>
    <property type="molecule type" value="Genomic_DNA"/>
</dbReference>
<organism evidence="1 2">
    <name type="scientific">Pseudonocardia hierapolitana</name>
    <dbReference type="NCBI Taxonomy" id="1128676"/>
    <lineage>
        <taxon>Bacteria</taxon>
        <taxon>Bacillati</taxon>
        <taxon>Actinomycetota</taxon>
        <taxon>Actinomycetes</taxon>
        <taxon>Pseudonocardiales</taxon>
        <taxon>Pseudonocardiaceae</taxon>
        <taxon>Pseudonocardia</taxon>
    </lineage>
</organism>
<evidence type="ECO:0000313" key="2">
    <source>
        <dbReference type="Proteomes" id="UP000321261"/>
    </source>
</evidence>
<dbReference type="AlphaFoldDB" id="A0A561T4M5"/>
<evidence type="ECO:0008006" key="3">
    <source>
        <dbReference type="Google" id="ProtNLM"/>
    </source>
</evidence>
<comment type="caution">
    <text evidence="1">The sequence shown here is derived from an EMBL/GenBank/DDBJ whole genome shotgun (WGS) entry which is preliminary data.</text>
</comment>
<sequence>MERVSTELRRAVEDIGQIVRRDGGALDFQAFDPEAGALVVAFRQAPADKCAACTIDEPMVRAFLEEAVRAQGIELTSLQIRSPRG</sequence>
<reference evidence="1 2" key="1">
    <citation type="submission" date="2019-06" db="EMBL/GenBank/DDBJ databases">
        <title>Sequencing the genomes of 1000 actinobacteria strains.</title>
        <authorList>
            <person name="Klenk H.-P."/>
        </authorList>
    </citation>
    <scope>NUCLEOTIDE SEQUENCE [LARGE SCALE GENOMIC DNA]</scope>
    <source>
        <strain evidence="1 2">DSM 45671</strain>
    </source>
</reference>
<name>A0A561T4M5_9PSEU</name>
<proteinExistence type="predicted"/>
<keyword evidence="2" id="KW-1185">Reference proteome</keyword>